<dbReference type="PANTHER" id="PTHR30055">
    <property type="entry name" value="HTH-TYPE TRANSCRIPTIONAL REGULATOR RUTR"/>
    <property type="match status" value="1"/>
</dbReference>
<dbReference type="InterPro" id="IPR001647">
    <property type="entry name" value="HTH_TetR"/>
</dbReference>
<dbReference type="PROSITE" id="PS50977">
    <property type="entry name" value="HTH_TETR_2"/>
    <property type="match status" value="1"/>
</dbReference>
<dbReference type="Proteomes" id="UP000442714">
    <property type="component" value="Unassembled WGS sequence"/>
</dbReference>
<dbReference type="AlphaFoldDB" id="A0A844ZRL6"/>
<name>A0A844ZRL6_9SPHN</name>
<evidence type="ECO:0000313" key="4">
    <source>
        <dbReference type="EMBL" id="MXO89962.1"/>
    </source>
</evidence>
<accession>A0A844ZRL6</accession>
<organism evidence="4 5">
    <name type="scientific">Pontixanthobacter aquaemixtae</name>
    <dbReference type="NCBI Taxonomy" id="1958940"/>
    <lineage>
        <taxon>Bacteria</taxon>
        <taxon>Pseudomonadati</taxon>
        <taxon>Pseudomonadota</taxon>
        <taxon>Alphaproteobacteria</taxon>
        <taxon>Sphingomonadales</taxon>
        <taxon>Erythrobacteraceae</taxon>
        <taxon>Pontixanthobacter</taxon>
    </lineage>
</organism>
<dbReference type="GO" id="GO:0003700">
    <property type="term" value="F:DNA-binding transcription factor activity"/>
    <property type="evidence" value="ECO:0007669"/>
    <property type="project" value="TreeGrafter"/>
</dbReference>
<dbReference type="InterPro" id="IPR009057">
    <property type="entry name" value="Homeodomain-like_sf"/>
</dbReference>
<dbReference type="PRINTS" id="PR00455">
    <property type="entry name" value="HTHTETR"/>
</dbReference>
<evidence type="ECO:0000256" key="2">
    <source>
        <dbReference type="PROSITE-ProRule" id="PRU00335"/>
    </source>
</evidence>
<dbReference type="PANTHER" id="PTHR30055:SF226">
    <property type="entry name" value="HTH-TYPE TRANSCRIPTIONAL REGULATOR PKSA"/>
    <property type="match status" value="1"/>
</dbReference>
<feature type="DNA-binding region" description="H-T-H motif" evidence="2">
    <location>
        <begin position="36"/>
        <end position="55"/>
    </location>
</feature>
<dbReference type="Gene3D" id="1.10.357.10">
    <property type="entry name" value="Tetracycline Repressor, domain 2"/>
    <property type="match status" value="1"/>
</dbReference>
<dbReference type="EMBL" id="WTYX01000001">
    <property type="protein sequence ID" value="MXO89962.1"/>
    <property type="molecule type" value="Genomic_DNA"/>
</dbReference>
<proteinExistence type="predicted"/>
<reference evidence="4 5" key="1">
    <citation type="submission" date="2019-12" db="EMBL/GenBank/DDBJ databases">
        <title>Genomic-based taxomic classification of the family Erythrobacteraceae.</title>
        <authorList>
            <person name="Xu L."/>
        </authorList>
    </citation>
    <scope>NUCLEOTIDE SEQUENCE [LARGE SCALE GENOMIC DNA]</scope>
    <source>
        <strain evidence="4 5">KCTC 52763</strain>
    </source>
</reference>
<dbReference type="GO" id="GO:0000976">
    <property type="term" value="F:transcription cis-regulatory region binding"/>
    <property type="evidence" value="ECO:0007669"/>
    <property type="project" value="TreeGrafter"/>
</dbReference>
<dbReference type="OrthoDB" id="9795011at2"/>
<keyword evidence="1 2" id="KW-0238">DNA-binding</keyword>
<feature type="domain" description="HTH tetR-type" evidence="3">
    <location>
        <begin position="13"/>
        <end position="73"/>
    </location>
</feature>
<protein>
    <submittedName>
        <fullName evidence="4">TetR family transcriptional regulator</fullName>
    </submittedName>
</protein>
<evidence type="ECO:0000313" key="5">
    <source>
        <dbReference type="Proteomes" id="UP000442714"/>
    </source>
</evidence>
<dbReference type="InterPro" id="IPR050109">
    <property type="entry name" value="HTH-type_TetR-like_transc_reg"/>
</dbReference>
<dbReference type="SUPFAM" id="SSF46689">
    <property type="entry name" value="Homeodomain-like"/>
    <property type="match status" value="1"/>
</dbReference>
<dbReference type="RefSeq" id="WP_160603460.1">
    <property type="nucleotide sequence ID" value="NZ_WTYX01000001.1"/>
</dbReference>
<dbReference type="Pfam" id="PF00440">
    <property type="entry name" value="TetR_N"/>
    <property type="match status" value="1"/>
</dbReference>
<evidence type="ECO:0000259" key="3">
    <source>
        <dbReference type="PROSITE" id="PS50977"/>
    </source>
</evidence>
<keyword evidence="5" id="KW-1185">Reference proteome</keyword>
<gene>
    <name evidence="4" type="ORF">GRI41_03935</name>
</gene>
<comment type="caution">
    <text evidence="4">The sequence shown here is derived from an EMBL/GenBank/DDBJ whole genome shotgun (WGS) entry which is preliminary data.</text>
</comment>
<evidence type="ECO:0000256" key="1">
    <source>
        <dbReference type="ARBA" id="ARBA00023125"/>
    </source>
</evidence>
<sequence>MTRQGKRRARDPIATRADILDAALTLLAKDGLEAVSLSGVATQAGVNRGTAYQHFETRESLLAAALQLVSERMFEAVFGDSNILAERDVRKVDMVETTENLAIFAMENTELCRIWLLQLLAMPDPSRDPFWREYSGSIARFAETDLAKPGIDVDVWSLISLAGQFLWPVWSRSQARSEEEKEQLVQRFTNEMLRLSVHGAVDPEKNPSVMARLAWSKGRGDREKRKATN</sequence>